<feature type="compositionally biased region" description="Basic residues" evidence="1">
    <location>
        <begin position="186"/>
        <end position="201"/>
    </location>
</feature>
<feature type="compositionally biased region" description="Basic residues" evidence="1">
    <location>
        <begin position="79"/>
        <end position="88"/>
    </location>
</feature>
<evidence type="ECO:0000313" key="3">
    <source>
        <dbReference type="Proteomes" id="UP001215598"/>
    </source>
</evidence>
<accession>A0AAD7I540</accession>
<feature type="region of interest" description="Disordered" evidence="1">
    <location>
        <begin position="20"/>
        <end position="311"/>
    </location>
</feature>
<dbReference type="Proteomes" id="UP001215598">
    <property type="component" value="Unassembled WGS sequence"/>
</dbReference>
<comment type="caution">
    <text evidence="2">The sequence shown here is derived from an EMBL/GenBank/DDBJ whole genome shotgun (WGS) entry which is preliminary data.</text>
</comment>
<organism evidence="2 3">
    <name type="scientific">Mycena metata</name>
    <dbReference type="NCBI Taxonomy" id="1033252"/>
    <lineage>
        <taxon>Eukaryota</taxon>
        <taxon>Fungi</taxon>
        <taxon>Dikarya</taxon>
        <taxon>Basidiomycota</taxon>
        <taxon>Agaricomycotina</taxon>
        <taxon>Agaricomycetes</taxon>
        <taxon>Agaricomycetidae</taxon>
        <taxon>Agaricales</taxon>
        <taxon>Marasmiineae</taxon>
        <taxon>Mycenaceae</taxon>
        <taxon>Mycena</taxon>
    </lineage>
</organism>
<feature type="compositionally biased region" description="Basic and acidic residues" evidence="1">
    <location>
        <begin position="296"/>
        <end position="305"/>
    </location>
</feature>
<feature type="compositionally biased region" description="Basic and acidic residues" evidence="1">
    <location>
        <begin position="130"/>
        <end position="147"/>
    </location>
</feature>
<gene>
    <name evidence="2" type="ORF">B0H16DRAFT_1467145</name>
</gene>
<keyword evidence="3" id="KW-1185">Reference proteome</keyword>
<sequence length="386" mass="43328">MGKRRQRKSTTRARLVVGRRVNGKKLPAARNRGADATQIQRFAQKAPPSIYHLAGPTRTQRTRYENESAREAHTQSARQPRRKPKRLRTLLPTSPPHFTKKEINKPRHCNSKLGAGLGGRGVATSRRRVAPREDDDRLRPTKQRSERLEEDVEPSEAPSSPARAKSGRIIHHPLARAKHTVEGKGAKKRERRYQRKARRRERAGVASTPAHRKAPGLRTRGRRGANDVKPDAACRTKRRTSHTNAIAHARESKGRRRATKKDASSARARPPLTRKRAEKKKGIKVQKRHLARAKYAPHEEKETRTKRTSRNYTPASWATRAEGVVLPASLPLFPLSPPLTPFALPPTLPTLAAPAPDVEFEGVGVVREEFEVELFVVEGTLGAHHK</sequence>
<dbReference type="AlphaFoldDB" id="A0AAD7I540"/>
<evidence type="ECO:0000313" key="2">
    <source>
        <dbReference type="EMBL" id="KAJ7735308.1"/>
    </source>
</evidence>
<name>A0AAD7I540_9AGAR</name>
<proteinExistence type="predicted"/>
<evidence type="ECO:0000256" key="1">
    <source>
        <dbReference type="SAM" id="MobiDB-lite"/>
    </source>
</evidence>
<feature type="compositionally biased region" description="Basic residues" evidence="1">
    <location>
        <begin position="210"/>
        <end position="223"/>
    </location>
</feature>
<feature type="compositionally biased region" description="Basic and acidic residues" evidence="1">
    <location>
        <begin position="62"/>
        <end position="73"/>
    </location>
</feature>
<dbReference type="EMBL" id="JARKIB010000127">
    <property type="protein sequence ID" value="KAJ7735308.1"/>
    <property type="molecule type" value="Genomic_DNA"/>
</dbReference>
<reference evidence="2" key="1">
    <citation type="submission" date="2023-03" db="EMBL/GenBank/DDBJ databases">
        <title>Massive genome expansion in bonnet fungi (Mycena s.s.) driven by repeated elements and novel gene families across ecological guilds.</title>
        <authorList>
            <consortium name="Lawrence Berkeley National Laboratory"/>
            <person name="Harder C.B."/>
            <person name="Miyauchi S."/>
            <person name="Viragh M."/>
            <person name="Kuo A."/>
            <person name="Thoen E."/>
            <person name="Andreopoulos B."/>
            <person name="Lu D."/>
            <person name="Skrede I."/>
            <person name="Drula E."/>
            <person name="Henrissat B."/>
            <person name="Morin E."/>
            <person name="Kohler A."/>
            <person name="Barry K."/>
            <person name="LaButti K."/>
            <person name="Morin E."/>
            <person name="Salamov A."/>
            <person name="Lipzen A."/>
            <person name="Mereny Z."/>
            <person name="Hegedus B."/>
            <person name="Baldrian P."/>
            <person name="Stursova M."/>
            <person name="Weitz H."/>
            <person name="Taylor A."/>
            <person name="Grigoriev I.V."/>
            <person name="Nagy L.G."/>
            <person name="Martin F."/>
            <person name="Kauserud H."/>
        </authorList>
    </citation>
    <scope>NUCLEOTIDE SEQUENCE</scope>
    <source>
        <strain evidence="2">CBHHK182m</strain>
    </source>
</reference>
<feature type="compositionally biased region" description="Basic residues" evidence="1">
    <location>
        <begin position="272"/>
        <end position="292"/>
    </location>
</feature>
<feature type="compositionally biased region" description="Basic and acidic residues" evidence="1">
    <location>
        <begin position="224"/>
        <end position="234"/>
    </location>
</feature>
<feature type="compositionally biased region" description="Basic residues" evidence="1">
    <location>
        <begin position="165"/>
        <end position="178"/>
    </location>
</feature>
<protein>
    <submittedName>
        <fullName evidence="2">Uncharacterized protein</fullName>
    </submittedName>
</protein>